<evidence type="ECO:0000313" key="2">
    <source>
        <dbReference type="EMBL" id="NMO19259.1"/>
    </source>
</evidence>
<dbReference type="SUPFAM" id="SSF49452">
    <property type="entry name" value="Starch-binding domain-like"/>
    <property type="match status" value="1"/>
</dbReference>
<reference evidence="2 3" key="1">
    <citation type="submission" date="2020-04" db="EMBL/GenBank/DDBJ databases">
        <title>Draft genome of Pyxidicoccus fallax type strain.</title>
        <authorList>
            <person name="Whitworth D.E."/>
        </authorList>
    </citation>
    <scope>NUCLEOTIDE SEQUENCE [LARGE SCALE GENOMIC DNA]</scope>
    <source>
        <strain evidence="2 3">DSM 14698</strain>
    </source>
</reference>
<name>A0A848LNK2_9BACT</name>
<dbReference type="InterPro" id="IPR013784">
    <property type="entry name" value="Carb-bd-like_fold"/>
</dbReference>
<keyword evidence="1" id="KW-0732">Signal</keyword>
<dbReference type="GO" id="GO:0030246">
    <property type="term" value="F:carbohydrate binding"/>
    <property type="evidence" value="ECO:0007669"/>
    <property type="project" value="InterPro"/>
</dbReference>
<feature type="signal peptide" evidence="1">
    <location>
        <begin position="1"/>
        <end position="27"/>
    </location>
</feature>
<dbReference type="Proteomes" id="UP000518300">
    <property type="component" value="Unassembled WGS sequence"/>
</dbReference>
<proteinExistence type="predicted"/>
<accession>A0A848LNK2</accession>
<protein>
    <submittedName>
        <fullName evidence="2">Carboxypeptidase regulatory-like domain-containing protein</fullName>
    </submittedName>
</protein>
<dbReference type="SUPFAM" id="SSF49464">
    <property type="entry name" value="Carboxypeptidase regulatory domain-like"/>
    <property type="match status" value="3"/>
</dbReference>
<dbReference type="Gene3D" id="2.60.40.1120">
    <property type="entry name" value="Carboxypeptidase-like, regulatory domain"/>
    <property type="match status" value="1"/>
</dbReference>
<dbReference type="InterPro" id="IPR008969">
    <property type="entry name" value="CarboxyPept-like_regulatory"/>
</dbReference>
<dbReference type="AlphaFoldDB" id="A0A848LNK2"/>
<keyword evidence="2" id="KW-0121">Carboxypeptidase</keyword>
<dbReference type="RefSeq" id="WP_169348509.1">
    <property type="nucleotide sequence ID" value="NZ_JABBJJ010000175.1"/>
</dbReference>
<sequence>MRSSREALKVLLLVSALGLSWAACSHAGPAPEARVPSRGPETCSTEVRRAEVLLRVVDTQGRPIPGASVALNPPMLMAHGPAPSESQDGLLTDAAGELRLTPRVDSDIPPFIIINAEGYRDATWSLDLLPGEQRRVDVRLTPSVAISGRVVDVRGQPLPGAEVMGHGVTFYWGEMRTTADAEGRFSLSGLPPGPVALRVSLGGQAPNDMEVVAPRSDVELVWKTSTLSVEVRDARGQPLPGVLLGVQDASALGLPMWMGAPRTDARGKAELGPLPPGPHRVQALWARPGFQWVTSQEVVLAPNQGHSVVLSFEGSRVRPPLTGRVTDAEGRPLRDVEILATPVTSPDPGSLRELLLSETPDEEQSRARSDAQGRFTLEGLREGPVRIRAMEGSESFEESPPVEVPPGHDTVALLLPRRSTLQGEVVDPEGRPVTNLRFRVNDEHVDSPTGRFEGIIVPSGRVTLAVIAEGFAVERRTVQVPARKAFRLTEPIVLQPGREVSGRVVKDDGCTPIAGAVVMLDREAPPRDSRMDPLTTRTDAEGRFTLSRLEREPLVLRVDKRPPARSGPPGQIPMVRVPVAADEDSVTVRFGPEASVTGVVTDGEGRPVAGADLGSDCTSFYQPVDATGRFVLHGLEGGRECVLHVDVSRAERAAEHSPPPLVFTPRRVVLPKRGTLRVDLTAREGPASLRVRLPRKDVSAFLLEGAVPRPSTWEKTRHLLMGALTPDPRSRLSRSPDAPHDARMEAVFSQLSPGHYTLLVTRDGSEGSDVAVVHLPVTLDGPGAKQVEVDFSTARTLAAE</sequence>
<comment type="caution">
    <text evidence="2">The sequence shown here is derived from an EMBL/GenBank/DDBJ whole genome shotgun (WGS) entry which is preliminary data.</text>
</comment>
<dbReference type="GO" id="GO:0004180">
    <property type="term" value="F:carboxypeptidase activity"/>
    <property type="evidence" value="ECO:0007669"/>
    <property type="project" value="UniProtKB-KW"/>
</dbReference>
<keyword evidence="2" id="KW-0378">Hydrolase</keyword>
<dbReference type="Pfam" id="PF13620">
    <property type="entry name" value="CarboxypepD_reg"/>
    <property type="match status" value="1"/>
</dbReference>
<gene>
    <name evidence="2" type="ORF">HG543_30975</name>
</gene>
<dbReference type="EMBL" id="JABBJJ010000175">
    <property type="protein sequence ID" value="NMO19259.1"/>
    <property type="molecule type" value="Genomic_DNA"/>
</dbReference>
<evidence type="ECO:0000256" key="1">
    <source>
        <dbReference type="SAM" id="SignalP"/>
    </source>
</evidence>
<dbReference type="PROSITE" id="PS51257">
    <property type="entry name" value="PROKAR_LIPOPROTEIN"/>
    <property type="match status" value="1"/>
</dbReference>
<organism evidence="2 3">
    <name type="scientific">Pyxidicoccus fallax</name>
    <dbReference type="NCBI Taxonomy" id="394095"/>
    <lineage>
        <taxon>Bacteria</taxon>
        <taxon>Pseudomonadati</taxon>
        <taxon>Myxococcota</taxon>
        <taxon>Myxococcia</taxon>
        <taxon>Myxococcales</taxon>
        <taxon>Cystobacterineae</taxon>
        <taxon>Myxococcaceae</taxon>
        <taxon>Pyxidicoccus</taxon>
    </lineage>
</organism>
<keyword evidence="3" id="KW-1185">Reference proteome</keyword>
<keyword evidence="2" id="KW-0645">Protease</keyword>
<feature type="chain" id="PRO_5032548682" evidence="1">
    <location>
        <begin position="28"/>
        <end position="800"/>
    </location>
</feature>
<evidence type="ECO:0000313" key="3">
    <source>
        <dbReference type="Proteomes" id="UP000518300"/>
    </source>
</evidence>